<evidence type="ECO:0000313" key="5">
    <source>
        <dbReference type="Proteomes" id="UP000325458"/>
    </source>
</evidence>
<accession>A0AAE6NRA4</accession>
<dbReference type="Proteomes" id="UP000194225">
    <property type="component" value="Unassembled WGS sequence"/>
</dbReference>
<dbReference type="Proteomes" id="UP000325458">
    <property type="component" value="Chromosome"/>
</dbReference>
<evidence type="ECO:0000313" key="3">
    <source>
        <dbReference type="EMBL" id="QEV56515.1"/>
    </source>
</evidence>
<dbReference type="KEGG" id="spla:CP981_37455"/>
<gene>
    <name evidence="1" type="ORF">BG653_07059</name>
    <name evidence="2" type="ORF">CP981_00030</name>
    <name evidence="3" type="ORF">CP981_37455</name>
</gene>
<reference evidence="3 5" key="2">
    <citation type="submission" date="2017-09" db="EMBL/GenBank/DDBJ databases">
        <authorList>
            <person name="Lee N."/>
            <person name="Cho B.-K."/>
        </authorList>
    </citation>
    <scope>NUCLEOTIDE SEQUENCE [LARGE SCALE GENOMIC DNA]</scope>
    <source>
        <strain evidence="3 5">ATCC 23948</strain>
    </source>
</reference>
<dbReference type="KEGG" id="spla:CP981_00030"/>
<evidence type="ECO:0008006" key="6">
    <source>
        <dbReference type="Google" id="ProtNLM"/>
    </source>
</evidence>
<evidence type="ECO:0000313" key="2">
    <source>
        <dbReference type="EMBL" id="QEV50294.1"/>
    </source>
</evidence>
<proteinExistence type="predicted"/>
<dbReference type="EMBL" id="MIGA01000087">
    <property type="protein sequence ID" value="OSY35799.1"/>
    <property type="molecule type" value="Genomic_DNA"/>
</dbReference>
<reference evidence="1 4" key="1">
    <citation type="submission" date="2016-09" db="EMBL/GenBank/DDBJ databases">
        <title>Streptomyces platensis DSM40041, a candidate organism with high potential of specific P450 cytochromes.</title>
        <authorList>
            <person name="Grumaz C."/>
            <person name="Vainshtein Y."/>
            <person name="Kirstahler P."/>
            <person name="Sohn K."/>
        </authorList>
    </citation>
    <scope>NUCLEOTIDE SEQUENCE [LARGE SCALE GENOMIC DNA]</scope>
    <source>
        <strain evidence="1 4">DSM 40041</strain>
    </source>
</reference>
<protein>
    <recommendedName>
        <fullName evidence="6">NACHT domain-containing protein</fullName>
    </recommendedName>
</protein>
<sequence>MPVVVVLGERGAGKSVALEQEHALLSEEGIEVAPLLHLGRDIFDVASASSTLGQHLCLHARVDQTRYVLLDGLDEGLSDIPSLDKVLLHQLRGMDTPQREGLRLRITCRTTRWPDALEGRLRELWPDPGQVALMTLAALTRHDVQSAAEQRGLDGTAFAEQVTGRSVEALAQQPVTLTPLLEAQAQGKELPQTVADAYEQACRTLCTETWSQGFTQRQERPAVDHLLEVARWAAAALQFSCSPALTDGEPALVGELHLDSLSGPGIPGIVPELTCRRHELLHLTESGLLTAVGQRRWVFAHRSYQEHLASQYLHARIAPAVRGELLWAGSGPARHVLPEHEEIAARLAVDDPGLFEDLLTHDPLILLLADLPALPAGHRQRTAQALLEAAPDEGSKRLDFALLERLDHPGLAEQLKPFLARKTDLNQMYLALWIAAKCHPAHLMTTLLSTAEDTTLPTRFRSFALHALGEEHVMGGEVIARLRHLAADARPGVAEAALRHLWPQHLKLAEYFDLLPAQQSWTYRPTLETRMDLVTAELLDDALDWSIKTLQAQDPKSLMATALLARCIRLIGKQEAMSAKPHEERAGQALVALAAYPELSHTVESRTVLEYLYDSLNIAPSLRRRLADYVLHHSNQEHILEITFATPDVGLFSGEDLLYWAERWPHLPQKARRNAQPLFSRSPRPDDELLREAVEGARQADEELRDATAWWDAPLPEWQRRRREREEEQRRRHTFDEGQFTAALEMVHTAEPEGVRAAWGAVLGHLYRSSDGRCAEQSSRLGAVAAAPSCPPPDSALGEKLAEAAVRVVATAPAWSAHNVATWGTEWADVPELSAAGFVPASVWESAVPGTDVDRWAGWALALATMTLSAQDQALHHSLFAQCARHAGVAFETALVTCLDRLDSYRLAELVRFLHERGADDEVGLVRDWAALPGRCDASWAAVVRTLSDLGDSVARALLKHTVAAEPPHNTPKAAERWITAVQTLMAYDDLPESWPHIRQAFDDTQLCHAVIDSVVTVGPGRWPAGVAGLDEADLADLYVRLCEREELNRPRPEHESGVAYWITTEETLHELADALPQLIANKGTLCAADQLSRLATSTAHGPARLRRLARRTARQAAQRQCRPLPVQQLRKLAADHSLRVITDEAQLLDVVMEALDRVQEALSGPNGIAILLWNRAAAAGDAEMWPMWEEDFSDLVMGLLKIHLDGRRIILNREVQVDRPGAGGGRTDIHVQAADPSQGTEPFTVVIESKGCWNRGLPTALTDQLVTRYLGRPHTAGIFLVGFFDCDLWRPERRRCSPHHTMQQIERQQEKLATEHEVAVRARVLDCRPPGAQTD</sequence>
<keyword evidence="4" id="KW-1185">Reference proteome</keyword>
<evidence type="ECO:0000313" key="1">
    <source>
        <dbReference type="EMBL" id="OSY35799.1"/>
    </source>
</evidence>
<dbReference type="EMBL" id="CP023691">
    <property type="protein sequence ID" value="QEV50294.1"/>
    <property type="molecule type" value="Genomic_DNA"/>
</dbReference>
<evidence type="ECO:0000313" key="4">
    <source>
        <dbReference type="Proteomes" id="UP000194225"/>
    </source>
</evidence>
<name>A0AAE6NRA4_STRPT</name>
<dbReference type="EMBL" id="CP023691">
    <property type="protein sequence ID" value="QEV56515.1"/>
    <property type="molecule type" value="Genomic_DNA"/>
</dbReference>
<organism evidence="3 5">
    <name type="scientific">Streptomyces platensis</name>
    <dbReference type="NCBI Taxonomy" id="58346"/>
    <lineage>
        <taxon>Bacteria</taxon>
        <taxon>Bacillati</taxon>
        <taxon>Actinomycetota</taxon>
        <taxon>Actinomycetes</taxon>
        <taxon>Kitasatosporales</taxon>
        <taxon>Streptomycetaceae</taxon>
        <taxon>Streptomyces</taxon>
    </lineage>
</organism>